<reference evidence="2" key="1">
    <citation type="submission" date="2019-09" db="EMBL/GenBank/DDBJ databases">
        <title>Draft genome information of white flower Hibiscus syriacus.</title>
        <authorList>
            <person name="Kim Y.-M."/>
        </authorList>
    </citation>
    <scope>NUCLEOTIDE SEQUENCE [LARGE SCALE GENOMIC DNA]</scope>
    <source>
        <strain evidence="2">YM2019G1</strain>
    </source>
</reference>
<comment type="caution">
    <text evidence="2">The sequence shown here is derived from an EMBL/GenBank/DDBJ whole genome shotgun (WGS) entry which is preliminary data.</text>
</comment>
<name>A0A6A2ZZD7_HIBSY</name>
<comment type="similarity">
    <text evidence="1">Belongs to the short-chain dehydrogenases/reductases (SDR) family.</text>
</comment>
<keyword evidence="3" id="KW-1185">Reference proteome</keyword>
<evidence type="ECO:0000313" key="2">
    <source>
        <dbReference type="EMBL" id="KAE8697093.1"/>
    </source>
</evidence>
<dbReference type="EMBL" id="VEPZ02001055">
    <property type="protein sequence ID" value="KAE8697093.1"/>
    <property type="molecule type" value="Genomic_DNA"/>
</dbReference>
<gene>
    <name evidence="2" type="ORF">F3Y22_tig00110633pilonHSYRG00037</name>
</gene>
<organism evidence="2 3">
    <name type="scientific">Hibiscus syriacus</name>
    <name type="common">Rose of Sharon</name>
    <dbReference type="NCBI Taxonomy" id="106335"/>
    <lineage>
        <taxon>Eukaryota</taxon>
        <taxon>Viridiplantae</taxon>
        <taxon>Streptophyta</taxon>
        <taxon>Embryophyta</taxon>
        <taxon>Tracheophyta</taxon>
        <taxon>Spermatophyta</taxon>
        <taxon>Magnoliopsida</taxon>
        <taxon>eudicotyledons</taxon>
        <taxon>Gunneridae</taxon>
        <taxon>Pentapetalae</taxon>
        <taxon>rosids</taxon>
        <taxon>malvids</taxon>
        <taxon>Malvales</taxon>
        <taxon>Malvaceae</taxon>
        <taxon>Malvoideae</taxon>
        <taxon>Hibiscus</taxon>
    </lineage>
</organism>
<protein>
    <submittedName>
        <fullName evidence="2">(-)-isopiperitenol/(-)-carveol dehydrogenase</fullName>
    </submittedName>
</protein>
<accession>A0A6A2ZZD7</accession>
<sequence length="278" mass="29880">MEKERKKIPYLSLHITSDEGTCQASKGGLFVYFRLWFGGVLGCKGFDLGVKEVRGYILGIFEEVGPLSSWCAVVAMMVRGHRIVTIITGGASGIGKATACLFANHGAHVVIADIQDELGQQVAASIGSKNCSYIHCDVTDEEQVKAMVEWTVQNHGRLDIMFSNAGMIHATKKTSNSNQNILDIFFVAFDRLFSVNVRGMAACVKQAARAMVDKQVRGSIICTASVCVSSGGEMDFDYLLYVKAFGAGISKVGEQTAGAAWDKGKQHIAVRGGDAVNV</sequence>
<evidence type="ECO:0000313" key="3">
    <source>
        <dbReference type="Proteomes" id="UP000436088"/>
    </source>
</evidence>
<dbReference type="AlphaFoldDB" id="A0A6A2ZZD7"/>
<dbReference type="InterPro" id="IPR036291">
    <property type="entry name" value="NAD(P)-bd_dom_sf"/>
</dbReference>
<dbReference type="PANTHER" id="PTHR42820">
    <property type="entry name" value="SHORT-CHAIN DEHYDROGENASE REDUCTASE"/>
    <property type="match status" value="1"/>
</dbReference>
<dbReference type="PRINTS" id="PR00081">
    <property type="entry name" value="GDHRDH"/>
</dbReference>
<dbReference type="Pfam" id="PF00106">
    <property type="entry name" value="adh_short"/>
    <property type="match status" value="1"/>
</dbReference>
<evidence type="ECO:0000256" key="1">
    <source>
        <dbReference type="ARBA" id="ARBA00006484"/>
    </source>
</evidence>
<dbReference type="InterPro" id="IPR002347">
    <property type="entry name" value="SDR_fam"/>
</dbReference>
<dbReference type="PANTHER" id="PTHR42820:SF21">
    <property type="entry name" value="SHORT-CHAIN DEHYDROGENASE REDUCTASE 3B-LIKE"/>
    <property type="match status" value="1"/>
</dbReference>
<dbReference type="SUPFAM" id="SSF51735">
    <property type="entry name" value="NAD(P)-binding Rossmann-fold domains"/>
    <property type="match status" value="1"/>
</dbReference>
<dbReference type="Gene3D" id="3.40.50.720">
    <property type="entry name" value="NAD(P)-binding Rossmann-like Domain"/>
    <property type="match status" value="1"/>
</dbReference>
<proteinExistence type="inferred from homology"/>
<dbReference type="Proteomes" id="UP000436088">
    <property type="component" value="Unassembled WGS sequence"/>
</dbReference>